<dbReference type="SUPFAM" id="SSF51556">
    <property type="entry name" value="Metallo-dependent hydrolases"/>
    <property type="match status" value="1"/>
</dbReference>
<dbReference type="Gene3D" id="3.20.20.140">
    <property type="entry name" value="Metal-dependent hydrolases"/>
    <property type="match status" value="1"/>
</dbReference>
<dbReference type="KEGG" id="smon:AWR27_13275"/>
<evidence type="ECO:0000259" key="1">
    <source>
        <dbReference type="Pfam" id="PF04909"/>
    </source>
</evidence>
<dbReference type="PANTHER" id="PTHR35563">
    <property type="entry name" value="BARREL METAL-DEPENDENT HYDROLASE, PUTATIVE (AFU_ORTHOLOGUE AFUA_1G16240)-RELATED"/>
    <property type="match status" value="1"/>
</dbReference>
<protein>
    <recommendedName>
        <fullName evidence="1">Amidohydrolase-related domain-containing protein</fullName>
    </recommendedName>
</protein>
<name>A0A1P9WXW8_9BACT</name>
<organism evidence="2 3">
    <name type="scientific">Spirosoma montaniterrae</name>
    <dbReference type="NCBI Taxonomy" id="1178516"/>
    <lineage>
        <taxon>Bacteria</taxon>
        <taxon>Pseudomonadati</taxon>
        <taxon>Bacteroidota</taxon>
        <taxon>Cytophagia</taxon>
        <taxon>Cytophagales</taxon>
        <taxon>Cytophagaceae</taxon>
        <taxon>Spirosoma</taxon>
    </lineage>
</organism>
<dbReference type="InterPro" id="IPR052358">
    <property type="entry name" value="Aro_Compnd_Degr_Hydrolases"/>
</dbReference>
<evidence type="ECO:0000313" key="3">
    <source>
        <dbReference type="Proteomes" id="UP000187941"/>
    </source>
</evidence>
<gene>
    <name evidence="2" type="ORF">AWR27_13275</name>
</gene>
<sequence>MRSAKNKSLNSQKTDSQLPRRDLFRMVAGALAVSAARAGSALADSHAASALVNNDWVIEWNAHIFSPDTNRFPIHQQAVYKPDLSKHPADPLAAYLDRLREQRIDRAVIVQPEPYGDDHRLVLDCLRREPDRLRGTSLFYPRDARAPQKLAELVRQEPRIVSTRFHAHRGKENYLDSFADAGVRALWKQAVNLNLIVELHIGPNYAGQVGKLMRDFPASKVLIDHLAEPHLGSAVEFADVLDLATFTNVYMKLSGLGHFATDAPYYDSARSFTRRVVQAFGPNRMVWGSGPPDIVDRHLADYSDADRRKVKGTNLRNLLNWT</sequence>
<proteinExistence type="predicted"/>
<accession>A0A1P9WXW8</accession>
<dbReference type="EMBL" id="CP014263">
    <property type="protein sequence ID" value="AQG80203.1"/>
    <property type="molecule type" value="Genomic_DNA"/>
</dbReference>
<dbReference type="InterPro" id="IPR006680">
    <property type="entry name" value="Amidohydro-rel"/>
</dbReference>
<dbReference type="GO" id="GO:0016787">
    <property type="term" value="F:hydrolase activity"/>
    <property type="evidence" value="ECO:0007669"/>
    <property type="project" value="InterPro"/>
</dbReference>
<dbReference type="STRING" id="1178516.AWR27_13275"/>
<dbReference type="PANTHER" id="PTHR35563:SF2">
    <property type="entry name" value="BARREL METAL-DEPENDENT HYDROLASE, PUTATIVE (AFU_ORTHOLOGUE AFUA_1G16240)-RELATED"/>
    <property type="match status" value="1"/>
</dbReference>
<evidence type="ECO:0000313" key="2">
    <source>
        <dbReference type="EMBL" id="AQG80203.1"/>
    </source>
</evidence>
<feature type="domain" description="Amidohydrolase-related" evidence="1">
    <location>
        <begin position="75"/>
        <end position="301"/>
    </location>
</feature>
<dbReference type="Pfam" id="PF04909">
    <property type="entry name" value="Amidohydro_2"/>
    <property type="match status" value="1"/>
</dbReference>
<dbReference type="InterPro" id="IPR032466">
    <property type="entry name" value="Metal_Hydrolase"/>
</dbReference>
<keyword evidence="3" id="KW-1185">Reference proteome</keyword>
<dbReference type="Proteomes" id="UP000187941">
    <property type="component" value="Chromosome"/>
</dbReference>
<dbReference type="AlphaFoldDB" id="A0A1P9WXW8"/>
<reference evidence="2 3" key="1">
    <citation type="submission" date="2016-01" db="EMBL/GenBank/DDBJ databases">
        <authorList>
            <person name="Oliw E.H."/>
        </authorList>
    </citation>
    <scope>NUCLEOTIDE SEQUENCE [LARGE SCALE GENOMIC DNA]</scope>
    <source>
        <strain evidence="2 3">DY10</strain>
    </source>
</reference>
<dbReference type="OrthoDB" id="9787654at2"/>
<dbReference type="RefSeq" id="WP_077131627.1">
    <property type="nucleotide sequence ID" value="NZ_CP014263.1"/>
</dbReference>